<dbReference type="AlphaFoldDB" id="A0A212D825"/>
<keyword evidence="2" id="KW-1185">Reference proteome</keyword>
<dbReference type="Pfam" id="PF15075">
    <property type="entry name" value="SPMAP1-like"/>
    <property type="match status" value="3"/>
</dbReference>
<organism evidence="1 2">
    <name type="scientific">Cervus elaphus hippelaphus</name>
    <name type="common">European red deer</name>
    <dbReference type="NCBI Taxonomy" id="46360"/>
    <lineage>
        <taxon>Eukaryota</taxon>
        <taxon>Metazoa</taxon>
        <taxon>Chordata</taxon>
        <taxon>Craniata</taxon>
        <taxon>Vertebrata</taxon>
        <taxon>Euteleostomi</taxon>
        <taxon>Mammalia</taxon>
        <taxon>Eutheria</taxon>
        <taxon>Laurasiatheria</taxon>
        <taxon>Artiodactyla</taxon>
        <taxon>Ruminantia</taxon>
        <taxon>Pecora</taxon>
        <taxon>Cervidae</taxon>
        <taxon>Cervinae</taxon>
        <taxon>Cervus</taxon>
    </lineage>
</organism>
<name>A0A212D825_CEREH</name>
<dbReference type="InterPro" id="IPR028027">
    <property type="entry name" value="SPMAP1"/>
</dbReference>
<evidence type="ECO:0000313" key="2">
    <source>
        <dbReference type="Proteomes" id="UP000242450"/>
    </source>
</evidence>
<dbReference type="PANTHER" id="PTHR34221:SF2">
    <property type="entry name" value="RIKEN CDNA 1700001P01 GENE"/>
    <property type="match status" value="1"/>
</dbReference>
<protein>
    <submittedName>
        <fullName evidence="1">Uncharacterized protein</fullName>
    </submittedName>
</protein>
<sequence length="194" mass="22461">MAHLCACPLRREKGFILDGVAVSTVARSYEHLRPKLWSAIPPYNAQQDQHSRRYFRSRVVPPILRKTDQVPEPRVGPGYLRPQSLAQDHGGTGRDGWIVDYFHIFGQGQRYLNRRNWAGAGKCLLPFQSHHDLTWEEWCAFPRHSLQQVTGHDHYNTNLKATQGFNGRFGYRRNTPALRYCPSVFGEITRFPLF</sequence>
<dbReference type="PANTHER" id="PTHR34221">
    <property type="entry name" value="HYPOTHETICAL PROTEIN LOC691189"/>
    <property type="match status" value="1"/>
</dbReference>
<reference evidence="1 2" key="1">
    <citation type="journal article" date="2018" name="Mol. Genet. Genomics">
        <title>The red deer Cervus elaphus genome CerEla1.0: sequencing, annotating, genes, and chromosomes.</title>
        <authorList>
            <person name="Bana N.A."/>
            <person name="Nyiri A."/>
            <person name="Nagy J."/>
            <person name="Frank K."/>
            <person name="Nagy T."/>
            <person name="Steger V."/>
            <person name="Schiller M."/>
            <person name="Lakatos P."/>
            <person name="Sugar L."/>
            <person name="Horn P."/>
            <person name="Barta E."/>
            <person name="Orosz L."/>
        </authorList>
    </citation>
    <scope>NUCLEOTIDE SEQUENCE [LARGE SCALE GENOMIC DNA]</scope>
    <source>
        <strain evidence="1">Hungarian</strain>
    </source>
</reference>
<accession>A0A212D825</accession>
<dbReference type="EMBL" id="MKHE01000005">
    <property type="protein sequence ID" value="OWK14397.1"/>
    <property type="molecule type" value="Genomic_DNA"/>
</dbReference>
<dbReference type="OrthoDB" id="9935043at2759"/>
<evidence type="ECO:0000313" key="1">
    <source>
        <dbReference type="EMBL" id="OWK14397.1"/>
    </source>
</evidence>
<proteinExistence type="predicted"/>
<gene>
    <name evidence="1" type="ORF">Celaphus_00001211</name>
</gene>
<dbReference type="Proteomes" id="UP000242450">
    <property type="component" value="Chromosome 5"/>
</dbReference>
<comment type="caution">
    <text evidence="1">The sequence shown here is derived from an EMBL/GenBank/DDBJ whole genome shotgun (WGS) entry which is preliminary data.</text>
</comment>